<comment type="caution">
    <text evidence="2">The sequence shown here is derived from an EMBL/GenBank/DDBJ whole genome shotgun (WGS) entry which is preliminary data.</text>
</comment>
<proteinExistence type="predicted"/>
<dbReference type="Pfam" id="PF10544">
    <property type="entry name" value="T5orf172"/>
    <property type="match status" value="1"/>
</dbReference>
<protein>
    <recommendedName>
        <fullName evidence="1">Bacteriophage T5 Orf172 DNA-binding domain-containing protein</fullName>
    </recommendedName>
</protein>
<evidence type="ECO:0000313" key="3">
    <source>
        <dbReference type="Proteomes" id="UP000247417"/>
    </source>
</evidence>
<feature type="domain" description="Bacteriophage T5 Orf172 DNA-binding" evidence="1">
    <location>
        <begin position="8"/>
        <end position="81"/>
    </location>
</feature>
<dbReference type="InterPro" id="IPR018306">
    <property type="entry name" value="Phage_T5_Orf172_DNA-bd"/>
</dbReference>
<evidence type="ECO:0000259" key="1">
    <source>
        <dbReference type="SMART" id="SM00974"/>
    </source>
</evidence>
<sequence length="208" mass="23919">MPVYFIRSGNDGPVKIGSTNNIRRRMQMLQTGSANQLVLLRAFIGGKVEERAIHDRLSRFRVSGEWFEASNEVLNGDMGLPLFEVSHKLSKNRGGRQNIWSPEAKKSFAKKTASRWSDPEWADAERKRRKENGPNLSRLYHERQVSYWTEASCRLSDANDEKGASWCKEQAERHFQVLENKFSIPREELRPDLFRGVTVVRPEGEGAQ</sequence>
<dbReference type="OrthoDB" id="7597148at2"/>
<dbReference type="SMART" id="SM00974">
    <property type="entry name" value="T5orf172"/>
    <property type="match status" value="1"/>
</dbReference>
<dbReference type="EMBL" id="NKTX01000174">
    <property type="protein sequence ID" value="PYD77419.1"/>
    <property type="molecule type" value="Genomic_DNA"/>
</dbReference>
<reference evidence="2 3" key="1">
    <citation type="submission" date="2017-07" db="EMBL/GenBank/DDBJ databases">
        <title>A draft genome sequence of Komagataeibacter oboediens LMG 18849.</title>
        <authorList>
            <person name="Skraban J."/>
            <person name="Cleenwerck I."/>
            <person name="Vandamme P."/>
            <person name="Trcek J."/>
        </authorList>
    </citation>
    <scope>NUCLEOTIDE SEQUENCE [LARGE SCALE GENOMIC DNA]</scope>
    <source>
        <strain evidence="2 3">LMG 18849</strain>
    </source>
</reference>
<name>A0A318QQB2_9PROT</name>
<organism evidence="2 3">
    <name type="scientific">Komagataeibacter oboediens</name>
    <dbReference type="NCBI Taxonomy" id="65958"/>
    <lineage>
        <taxon>Bacteria</taxon>
        <taxon>Pseudomonadati</taxon>
        <taxon>Pseudomonadota</taxon>
        <taxon>Alphaproteobacteria</taxon>
        <taxon>Acetobacterales</taxon>
        <taxon>Acetobacteraceae</taxon>
        <taxon>Komagataeibacter</taxon>
    </lineage>
</organism>
<dbReference type="RefSeq" id="WP_110507842.1">
    <property type="nucleotide sequence ID" value="NZ_NKTX01000174.1"/>
</dbReference>
<accession>A0A318QQB2</accession>
<dbReference type="AlphaFoldDB" id="A0A318QQB2"/>
<gene>
    <name evidence="2" type="ORF">CFR80_17925</name>
</gene>
<evidence type="ECO:0000313" key="2">
    <source>
        <dbReference type="EMBL" id="PYD77419.1"/>
    </source>
</evidence>
<dbReference type="Proteomes" id="UP000247417">
    <property type="component" value="Unassembled WGS sequence"/>
</dbReference>